<dbReference type="GO" id="GO:0035615">
    <property type="term" value="F:clathrin adaptor activity"/>
    <property type="evidence" value="ECO:0007669"/>
    <property type="project" value="InterPro"/>
</dbReference>
<dbReference type="GO" id="GO:0005829">
    <property type="term" value="C:cytosol"/>
    <property type="evidence" value="ECO:0007669"/>
    <property type="project" value="GOC"/>
</dbReference>
<dbReference type="GeneID" id="7049525"/>
<evidence type="ECO:0000256" key="4">
    <source>
        <dbReference type="ARBA" id="ARBA00022448"/>
    </source>
</evidence>
<dbReference type="InterPro" id="IPR044733">
    <property type="entry name" value="AP1_sigma"/>
</dbReference>
<comment type="similarity">
    <text evidence="3 9">Belongs to the adaptor complexes small subunit family.</text>
</comment>
<evidence type="ECO:0000256" key="5">
    <source>
        <dbReference type="ARBA" id="ARBA00022927"/>
    </source>
</evidence>
<evidence type="ECO:0000313" key="13">
    <source>
        <dbReference type="Proteomes" id="UP000001744"/>
    </source>
</evidence>
<evidence type="ECO:0000256" key="2">
    <source>
        <dbReference type="ARBA" id="ARBA00004640"/>
    </source>
</evidence>
<dbReference type="SUPFAM" id="SSF64356">
    <property type="entry name" value="SNARE-like"/>
    <property type="match status" value="1"/>
</dbReference>
<organism evidence="11 13">
    <name type="scientific">Schizosaccharomyces japonicus (strain yFS275 / FY16936)</name>
    <name type="common">Fission yeast</name>
    <dbReference type="NCBI Taxonomy" id="402676"/>
    <lineage>
        <taxon>Eukaryota</taxon>
        <taxon>Fungi</taxon>
        <taxon>Dikarya</taxon>
        <taxon>Ascomycota</taxon>
        <taxon>Taphrinomycotina</taxon>
        <taxon>Schizosaccharomycetes</taxon>
        <taxon>Schizosaccharomycetales</taxon>
        <taxon>Schizosaccharomycetaceae</taxon>
        <taxon>Schizosaccharomyces</taxon>
    </lineage>
</organism>
<dbReference type="STRING" id="402676.B6JVG8"/>
<dbReference type="RefSeq" id="XP_002171662.1">
    <property type="nucleotide sequence ID" value="XM_002171626.2"/>
</dbReference>
<evidence type="ECO:0000256" key="9">
    <source>
        <dbReference type="PIRNR" id="PIRNR015588"/>
    </source>
</evidence>
<evidence type="ECO:0000259" key="10">
    <source>
        <dbReference type="Pfam" id="PF01217"/>
    </source>
</evidence>
<keyword evidence="13" id="KW-1185">Reference proteome</keyword>
<evidence type="ECO:0000256" key="3">
    <source>
        <dbReference type="ARBA" id="ARBA00006972"/>
    </source>
</evidence>
<comment type="subcellular location">
    <subcellularLocation>
        <location evidence="2">Cytoplasmic vesicle</location>
        <location evidence="2">Clathrin-coated vesicle membrane</location>
    </subcellularLocation>
    <subcellularLocation>
        <location evidence="1">Golgi apparatus</location>
    </subcellularLocation>
</comment>
<keyword evidence="5 9" id="KW-0653">Protein transport</keyword>
<dbReference type="InterPro" id="IPR022775">
    <property type="entry name" value="AP_mu_sigma_su"/>
</dbReference>
<dbReference type="Pfam" id="PF01217">
    <property type="entry name" value="Clat_adaptor_s"/>
    <property type="match status" value="1"/>
</dbReference>
<dbReference type="InterPro" id="IPR016635">
    <property type="entry name" value="AP_complex_ssu"/>
</dbReference>
<keyword evidence="6" id="KW-0333">Golgi apparatus</keyword>
<evidence type="ECO:0000256" key="7">
    <source>
        <dbReference type="ARBA" id="ARBA00023136"/>
    </source>
</evidence>
<dbReference type="GO" id="GO:0016192">
    <property type="term" value="P:vesicle-mediated transport"/>
    <property type="evidence" value="ECO:0000318"/>
    <property type="project" value="GO_Central"/>
</dbReference>
<dbReference type="GO" id="GO:0030121">
    <property type="term" value="C:AP-1 adaptor complex"/>
    <property type="evidence" value="ECO:0007669"/>
    <property type="project" value="EnsemblFungi"/>
</dbReference>
<feature type="domain" description="AP complex mu/sigma subunit" evidence="10">
    <location>
        <begin position="3"/>
        <end position="132"/>
    </location>
</feature>
<dbReference type="PANTHER" id="PTHR11753">
    <property type="entry name" value="ADAPTOR COMPLEXES SMALL SUBUNIT FAMILY"/>
    <property type="match status" value="1"/>
</dbReference>
<dbReference type="AlphaFoldDB" id="B6JVG8"/>
<dbReference type="FunFam" id="3.30.450.60:FF:000007">
    <property type="entry name" value="AP complex subunit sigma"/>
    <property type="match status" value="1"/>
</dbReference>
<dbReference type="PROSITE" id="PS00989">
    <property type="entry name" value="CLAT_ADAPTOR_S"/>
    <property type="match status" value="1"/>
</dbReference>
<dbReference type="OMA" id="WYVATSE"/>
<dbReference type="Gene3D" id="3.30.450.60">
    <property type="match status" value="1"/>
</dbReference>
<evidence type="ECO:0000256" key="6">
    <source>
        <dbReference type="ARBA" id="ARBA00023034"/>
    </source>
</evidence>
<keyword evidence="7 9" id="KW-0472">Membrane</keyword>
<dbReference type="JaponicusDB" id="SJAG_00379">
    <property type="gene designation" value="vas2"/>
</dbReference>
<dbReference type="eggNOG" id="KOG0934">
    <property type="taxonomic scope" value="Eukaryota"/>
</dbReference>
<accession>B6JVG8</accession>
<dbReference type="InterPro" id="IPR000804">
    <property type="entry name" value="Clathrin_sm-chain_CS"/>
</dbReference>
<keyword evidence="8" id="KW-0968">Cytoplasmic vesicle</keyword>
<keyword evidence="4 9" id="KW-0813">Transport</keyword>
<dbReference type="OrthoDB" id="371463at2759"/>
<reference evidence="11 13" key="1">
    <citation type="journal article" date="2011" name="Science">
        <title>Comparative functional genomics of the fission yeasts.</title>
        <authorList>
            <person name="Rhind N."/>
            <person name="Chen Z."/>
            <person name="Yassour M."/>
            <person name="Thompson D.A."/>
            <person name="Haas B.J."/>
            <person name="Habib N."/>
            <person name="Wapinski I."/>
            <person name="Roy S."/>
            <person name="Lin M.F."/>
            <person name="Heiman D.I."/>
            <person name="Young S.K."/>
            <person name="Furuya K."/>
            <person name="Guo Y."/>
            <person name="Pidoux A."/>
            <person name="Chen H.M."/>
            <person name="Robbertse B."/>
            <person name="Goldberg J.M."/>
            <person name="Aoki K."/>
            <person name="Bayne E.H."/>
            <person name="Berlin A.M."/>
            <person name="Desjardins C.A."/>
            <person name="Dobbs E."/>
            <person name="Dukaj L."/>
            <person name="Fan L."/>
            <person name="FitzGerald M.G."/>
            <person name="French C."/>
            <person name="Gujja S."/>
            <person name="Hansen K."/>
            <person name="Keifenheim D."/>
            <person name="Levin J.Z."/>
            <person name="Mosher R.A."/>
            <person name="Mueller C.A."/>
            <person name="Pfiffner J."/>
            <person name="Priest M."/>
            <person name="Russ C."/>
            <person name="Smialowska A."/>
            <person name="Swoboda P."/>
            <person name="Sykes S.M."/>
            <person name="Vaughn M."/>
            <person name="Vengrova S."/>
            <person name="Yoder R."/>
            <person name="Zeng Q."/>
            <person name="Allshire R."/>
            <person name="Baulcombe D."/>
            <person name="Birren B.W."/>
            <person name="Brown W."/>
            <person name="Ekwall K."/>
            <person name="Kellis M."/>
            <person name="Leatherwood J."/>
            <person name="Levin H."/>
            <person name="Margalit H."/>
            <person name="Martienssen R."/>
            <person name="Nieduszynski C.A."/>
            <person name="Spatafora J.W."/>
            <person name="Friedman N."/>
            <person name="Dalgaard J.Z."/>
            <person name="Baumann P."/>
            <person name="Niki H."/>
            <person name="Regev A."/>
            <person name="Nusbaum C."/>
        </authorList>
    </citation>
    <scope>NUCLEOTIDE SEQUENCE [LARGE SCALE GENOMIC DNA]</scope>
    <source>
        <strain evidence="13">yFS275 / FY16936</strain>
    </source>
</reference>
<evidence type="ECO:0000313" key="12">
    <source>
        <dbReference type="JaponicusDB" id="SJAG_00379"/>
    </source>
</evidence>
<name>B6JVG8_SCHJY</name>
<evidence type="ECO:0000313" key="11">
    <source>
        <dbReference type="EMBL" id="EEB05369.1"/>
    </source>
</evidence>
<protein>
    <recommendedName>
        <fullName evidence="9">AP complex subunit sigma</fullName>
    </recommendedName>
</protein>
<dbReference type="HOGENOM" id="CLU_061221_0_0_1"/>
<dbReference type="EMBL" id="KE651166">
    <property type="protein sequence ID" value="EEB05369.1"/>
    <property type="molecule type" value="Genomic_DNA"/>
</dbReference>
<dbReference type="InterPro" id="IPR011012">
    <property type="entry name" value="Longin-like_dom_sf"/>
</dbReference>
<dbReference type="GO" id="GO:0099638">
    <property type="term" value="P:endosome to plasma membrane protein transport"/>
    <property type="evidence" value="ECO:0007669"/>
    <property type="project" value="EnsemblFungi"/>
</dbReference>
<dbReference type="GO" id="GO:0042147">
    <property type="term" value="P:retrograde transport, endosome to Golgi"/>
    <property type="evidence" value="ECO:0007669"/>
    <property type="project" value="EnsemblFungi"/>
</dbReference>
<evidence type="ECO:0000256" key="8">
    <source>
        <dbReference type="ARBA" id="ARBA00023329"/>
    </source>
</evidence>
<proteinExistence type="inferred from homology"/>
<dbReference type="Proteomes" id="UP000001744">
    <property type="component" value="Unassembled WGS sequence"/>
</dbReference>
<gene>
    <name evidence="12" type="primary">vas2</name>
    <name evidence="11" type="ORF">SJAG_00379</name>
</gene>
<dbReference type="VEuPathDB" id="FungiDB:SJAG_00379"/>
<sequence length="153" mass="17699">MAINFLLLISRQGKVRLAKWFHALSAKERVKIVRDVASIVLVRKPKMCNFFEYKAGKIVYRRYASLYFVCGIDSTDNELITLEVIHRFVECLDRYFGNVCELDLIFNFEKAYYVLEEILLAGQCHETSKLAVQNLMLGGDAEAEIETQQHEVL</sequence>
<dbReference type="PIRSF" id="PIRSF015588">
    <property type="entry name" value="AP_complex_sigma"/>
    <property type="match status" value="1"/>
</dbReference>
<dbReference type="GO" id="GO:0005768">
    <property type="term" value="C:endosome"/>
    <property type="evidence" value="ECO:0007669"/>
    <property type="project" value="EnsemblFungi"/>
</dbReference>
<dbReference type="CDD" id="cd14831">
    <property type="entry name" value="AP1_sigma"/>
    <property type="match status" value="1"/>
</dbReference>
<evidence type="ECO:0000256" key="1">
    <source>
        <dbReference type="ARBA" id="ARBA00004555"/>
    </source>
</evidence>